<dbReference type="AlphaFoldDB" id="A0A6A5RG86"/>
<gene>
    <name evidence="2" type="ORF">M421DRAFT_272837</name>
</gene>
<evidence type="ECO:0000313" key="2">
    <source>
        <dbReference type="EMBL" id="KAF1924637.1"/>
    </source>
</evidence>
<sequence>MPGIPDALAEIDSLKPGDKFVYTKLAEKHSVGRNTLSRAHRGVQAPQRAETQQPTRIRSSQVQRRAISASLTTYKAYSTKFRILYCLTALLQ</sequence>
<name>A0A6A5RG86_9PLEO</name>
<proteinExistence type="predicted"/>
<evidence type="ECO:0000256" key="1">
    <source>
        <dbReference type="SAM" id="MobiDB-lite"/>
    </source>
</evidence>
<organism evidence="2 3">
    <name type="scientific">Didymella exigua CBS 183.55</name>
    <dbReference type="NCBI Taxonomy" id="1150837"/>
    <lineage>
        <taxon>Eukaryota</taxon>
        <taxon>Fungi</taxon>
        <taxon>Dikarya</taxon>
        <taxon>Ascomycota</taxon>
        <taxon>Pezizomycotina</taxon>
        <taxon>Dothideomycetes</taxon>
        <taxon>Pleosporomycetidae</taxon>
        <taxon>Pleosporales</taxon>
        <taxon>Pleosporineae</taxon>
        <taxon>Didymellaceae</taxon>
        <taxon>Didymella</taxon>
    </lineage>
</organism>
<keyword evidence="3" id="KW-1185">Reference proteome</keyword>
<dbReference type="Proteomes" id="UP000800082">
    <property type="component" value="Unassembled WGS sequence"/>
</dbReference>
<reference evidence="2" key="1">
    <citation type="journal article" date="2020" name="Stud. Mycol.">
        <title>101 Dothideomycetes genomes: a test case for predicting lifestyles and emergence of pathogens.</title>
        <authorList>
            <person name="Haridas S."/>
            <person name="Albert R."/>
            <person name="Binder M."/>
            <person name="Bloem J."/>
            <person name="Labutti K."/>
            <person name="Salamov A."/>
            <person name="Andreopoulos B."/>
            <person name="Baker S."/>
            <person name="Barry K."/>
            <person name="Bills G."/>
            <person name="Bluhm B."/>
            <person name="Cannon C."/>
            <person name="Castanera R."/>
            <person name="Culley D."/>
            <person name="Daum C."/>
            <person name="Ezra D."/>
            <person name="Gonzalez J."/>
            <person name="Henrissat B."/>
            <person name="Kuo A."/>
            <person name="Liang C."/>
            <person name="Lipzen A."/>
            <person name="Lutzoni F."/>
            <person name="Magnuson J."/>
            <person name="Mondo S."/>
            <person name="Nolan M."/>
            <person name="Ohm R."/>
            <person name="Pangilinan J."/>
            <person name="Park H.-J."/>
            <person name="Ramirez L."/>
            <person name="Alfaro M."/>
            <person name="Sun H."/>
            <person name="Tritt A."/>
            <person name="Yoshinaga Y."/>
            <person name="Zwiers L.-H."/>
            <person name="Turgeon B."/>
            <person name="Goodwin S."/>
            <person name="Spatafora J."/>
            <person name="Crous P."/>
            <person name="Grigoriev I."/>
        </authorList>
    </citation>
    <scope>NUCLEOTIDE SEQUENCE</scope>
    <source>
        <strain evidence="2">CBS 183.55</strain>
    </source>
</reference>
<dbReference type="GeneID" id="54346465"/>
<dbReference type="OrthoDB" id="3942738at2759"/>
<dbReference type="EMBL" id="ML978991">
    <property type="protein sequence ID" value="KAF1924637.1"/>
    <property type="molecule type" value="Genomic_DNA"/>
</dbReference>
<evidence type="ECO:0008006" key="4">
    <source>
        <dbReference type="Google" id="ProtNLM"/>
    </source>
</evidence>
<evidence type="ECO:0000313" key="3">
    <source>
        <dbReference type="Proteomes" id="UP000800082"/>
    </source>
</evidence>
<feature type="region of interest" description="Disordered" evidence="1">
    <location>
        <begin position="33"/>
        <end position="61"/>
    </location>
</feature>
<dbReference type="RefSeq" id="XP_033444889.1">
    <property type="nucleotide sequence ID" value="XM_033588818.1"/>
</dbReference>
<accession>A0A6A5RG86</accession>
<protein>
    <recommendedName>
        <fullName evidence="4">HTH psq-type domain-containing protein</fullName>
    </recommendedName>
</protein>
<feature type="compositionally biased region" description="Polar residues" evidence="1">
    <location>
        <begin position="49"/>
        <end position="61"/>
    </location>
</feature>